<feature type="domain" description="Ubiquitin-like protease family profile" evidence="5">
    <location>
        <begin position="4"/>
        <end position="99"/>
    </location>
</feature>
<feature type="compositionally biased region" description="Basic and acidic residues" evidence="4">
    <location>
        <begin position="124"/>
        <end position="133"/>
    </location>
</feature>
<accession>A0ABU6T0G5</accession>
<feature type="non-terminal residue" evidence="6">
    <location>
        <position position="159"/>
    </location>
</feature>
<dbReference type="InterPro" id="IPR038765">
    <property type="entry name" value="Papain-like_cys_pep_sf"/>
</dbReference>
<organism evidence="6 7">
    <name type="scientific">Stylosanthes scabra</name>
    <dbReference type="NCBI Taxonomy" id="79078"/>
    <lineage>
        <taxon>Eukaryota</taxon>
        <taxon>Viridiplantae</taxon>
        <taxon>Streptophyta</taxon>
        <taxon>Embryophyta</taxon>
        <taxon>Tracheophyta</taxon>
        <taxon>Spermatophyta</taxon>
        <taxon>Magnoliopsida</taxon>
        <taxon>eudicotyledons</taxon>
        <taxon>Gunneridae</taxon>
        <taxon>Pentapetalae</taxon>
        <taxon>rosids</taxon>
        <taxon>fabids</taxon>
        <taxon>Fabales</taxon>
        <taxon>Fabaceae</taxon>
        <taxon>Papilionoideae</taxon>
        <taxon>50 kb inversion clade</taxon>
        <taxon>dalbergioids sensu lato</taxon>
        <taxon>Dalbergieae</taxon>
        <taxon>Pterocarpus clade</taxon>
        <taxon>Stylosanthes</taxon>
    </lineage>
</organism>
<name>A0ABU6T0G5_9FABA</name>
<proteinExistence type="inferred from homology"/>
<keyword evidence="3" id="KW-0378">Hydrolase</keyword>
<dbReference type="InterPro" id="IPR003653">
    <property type="entry name" value="Peptidase_C48_C"/>
</dbReference>
<dbReference type="SUPFAM" id="SSF54001">
    <property type="entry name" value="Cysteine proteinases"/>
    <property type="match status" value="1"/>
</dbReference>
<evidence type="ECO:0000313" key="6">
    <source>
        <dbReference type="EMBL" id="MED6141845.1"/>
    </source>
</evidence>
<evidence type="ECO:0000259" key="5">
    <source>
        <dbReference type="Pfam" id="PF02902"/>
    </source>
</evidence>
<feature type="region of interest" description="Disordered" evidence="4">
    <location>
        <begin position="117"/>
        <end position="159"/>
    </location>
</feature>
<protein>
    <recommendedName>
        <fullName evidence="5">Ubiquitin-like protease family profile domain-containing protein</fullName>
    </recommendedName>
</protein>
<comment type="caution">
    <text evidence="6">The sequence shown here is derived from an EMBL/GenBank/DDBJ whole genome shotgun (WGS) entry which is preliminary data.</text>
</comment>
<sequence>ELLVLDSLFDHAFDDKRRLVDIYVGKIIEDMLNIVIPTYHHTDTGFQCCYTKVPKQPNNDDCGICVINLMESWTENSNLKEYNNEQLNEMRRNLVVEIATSKYNTCRVEVLQKSLALPQRRNNPNREKKKEVKTPFTAPNTKEITKRAEGKRAAEKERK</sequence>
<evidence type="ECO:0000313" key="7">
    <source>
        <dbReference type="Proteomes" id="UP001341840"/>
    </source>
</evidence>
<keyword evidence="7" id="KW-1185">Reference proteome</keyword>
<evidence type="ECO:0000256" key="2">
    <source>
        <dbReference type="ARBA" id="ARBA00022670"/>
    </source>
</evidence>
<evidence type="ECO:0000256" key="1">
    <source>
        <dbReference type="ARBA" id="ARBA00005234"/>
    </source>
</evidence>
<feature type="compositionally biased region" description="Basic and acidic residues" evidence="4">
    <location>
        <begin position="143"/>
        <end position="159"/>
    </location>
</feature>
<keyword evidence="2" id="KW-0645">Protease</keyword>
<evidence type="ECO:0000256" key="4">
    <source>
        <dbReference type="SAM" id="MobiDB-lite"/>
    </source>
</evidence>
<dbReference type="EMBL" id="JASCZI010065010">
    <property type="protein sequence ID" value="MED6141845.1"/>
    <property type="molecule type" value="Genomic_DNA"/>
</dbReference>
<feature type="non-terminal residue" evidence="6">
    <location>
        <position position="1"/>
    </location>
</feature>
<dbReference type="Pfam" id="PF02902">
    <property type="entry name" value="Peptidase_C48"/>
    <property type="match status" value="1"/>
</dbReference>
<dbReference type="Gene3D" id="3.40.395.10">
    <property type="entry name" value="Adenoviral Proteinase, Chain A"/>
    <property type="match status" value="1"/>
</dbReference>
<reference evidence="6 7" key="1">
    <citation type="journal article" date="2023" name="Plants (Basel)">
        <title>Bridging the Gap: Combining Genomics and Transcriptomics Approaches to Understand Stylosanthes scabra, an Orphan Legume from the Brazilian Caatinga.</title>
        <authorList>
            <person name="Ferreira-Neto J.R.C."/>
            <person name="da Silva M.D."/>
            <person name="Binneck E."/>
            <person name="de Melo N.F."/>
            <person name="da Silva R.H."/>
            <person name="de Melo A.L.T.M."/>
            <person name="Pandolfi V."/>
            <person name="Bustamante F.O."/>
            <person name="Brasileiro-Vidal A.C."/>
            <person name="Benko-Iseppon A.M."/>
        </authorList>
    </citation>
    <scope>NUCLEOTIDE SEQUENCE [LARGE SCALE GENOMIC DNA]</scope>
    <source>
        <tissue evidence="6">Leaves</tissue>
    </source>
</reference>
<evidence type="ECO:0000256" key="3">
    <source>
        <dbReference type="ARBA" id="ARBA00022801"/>
    </source>
</evidence>
<dbReference type="Proteomes" id="UP001341840">
    <property type="component" value="Unassembled WGS sequence"/>
</dbReference>
<comment type="similarity">
    <text evidence="1">Belongs to the peptidase C48 family.</text>
</comment>
<gene>
    <name evidence="6" type="ORF">PIB30_107483</name>
</gene>